<protein>
    <submittedName>
        <fullName evidence="2">M28 family metallopeptidase</fullName>
    </submittedName>
</protein>
<dbReference type="InterPro" id="IPR007484">
    <property type="entry name" value="Peptidase_M28"/>
</dbReference>
<keyword evidence="3" id="KW-1185">Reference proteome</keyword>
<evidence type="ECO:0000313" key="2">
    <source>
        <dbReference type="EMBL" id="MDO0823878.1"/>
    </source>
</evidence>
<dbReference type="InterPro" id="IPR045175">
    <property type="entry name" value="M28_fam"/>
</dbReference>
<feature type="domain" description="Peptidase M28" evidence="1">
    <location>
        <begin position="1"/>
        <end position="109"/>
    </location>
</feature>
<dbReference type="EMBL" id="JAMJEV010000010">
    <property type="protein sequence ID" value="MDO0823878.1"/>
    <property type="molecule type" value="Genomic_DNA"/>
</dbReference>
<dbReference type="Proteomes" id="UP001176021">
    <property type="component" value="Unassembled WGS sequence"/>
</dbReference>
<sequence length="124" mass="14044">MVSAHYDTTIHSTGAIDNASGVAVLMEIARQIANYSIQREVRFILFSGEENYLYGSRYYVSKLTDNERQHIIANLNLDCIGEEGTNEAILGTSNGRENEVSKLFANYDIEIQKGPMTDFFRLRK</sequence>
<reference evidence="2" key="1">
    <citation type="submission" date="2022-05" db="EMBL/GenBank/DDBJ databases">
        <title>Expanded diversity of anoxic marine methylotrophy in a Black Sea sulfate reducing microorganism.</title>
        <authorList>
            <person name="Fischer P.Q."/>
            <person name="Stams A.J.M."/>
            <person name="Villanueva L."/>
            <person name="Sousa D.Z."/>
        </authorList>
    </citation>
    <scope>NUCLEOTIDE SEQUENCE</scope>
    <source>
        <strain evidence="2">P130</strain>
    </source>
</reference>
<dbReference type="PANTHER" id="PTHR12147:SF26">
    <property type="entry name" value="PEPTIDASE M28 DOMAIN-CONTAINING PROTEIN"/>
    <property type="match status" value="1"/>
</dbReference>
<dbReference type="Gene3D" id="3.40.630.10">
    <property type="entry name" value="Zn peptidases"/>
    <property type="match status" value="1"/>
</dbReference>
<accession>A0ABT8QUY6</accession>
<evidence type="ECO:0000259" key="1">
    <source>
        <dbReference type="Pfam" id="PF04389"/>
    </source>
</evidence>
<proteinExistence type="predicted"/>
<evidence type="ECO:0000313" key="3">
    <source>
        <dbReference type="Proteomes" id="UP001176021"/>
    </source>
</evidence>
<name>A0ABT8QUY6_9FIRM</name>
<organism evidence="2 3">
    <name type="scientific">Desulfosporosinus nitroreducens</name>
    <dbReference type="NCBI Taxonomy" id="2018668"/>
    <lineage>
        <taxon>Bacteria</taxon>
        <taxon>Bacillati</taxon>
        <taxon>Bacillota</taxon>
        <taxon>Clostridia</taxon>
        <taxon>Eubacteriales</taxon>
        <taxon>Desulfitobacteriaceae</taxon>
        <taxon>Desulfosporosinus</taxon>
    </lineage>
</organism>
<dbReference type="PANTHER" id="PTHR12147">
    <property type="entry name" value="METALLOPEPTIDASE M28 FAMILY MEMBER"/>
    <property type="match status" value="1"/>
</dbReference>
<dbReference type="Pfam" id="PF04389">
    <property type="entry name" value="Peptidase_M28"/>
    <property type="match status" value="1"/>
</dbReference>
<dbReference type="SUPFAM" id="SSF53187">
    <property type="entry name" value="Zn-dependent exopeptidases"/>
    <property type="match status" value="1"/>
</dbReference>
<gene>
    <name evidence="2" type="ORF">M8H41_13585</name>
</gene>
<comment type="caution">
    <text evidence="2">The sequence shown here is derived from an EMBL/GenBank/DDBJ whole genome shotgun (WGS) entry which is preliminary data.</text>
</comment>